<comment type="caution">
    <text evidence="2">The sequence shown here is derived from an EMBL/GenBank/DDBJ whole genome shotgun (WGS) entry which is preliminary data.</text>
</comment>
<dbReference type="Proteomes" id="UP000242146">
    <property type="component" value="Unassembled WGS sequence"/>
</dbReference>
<keyword evidence="3" id="KW-1185">Reference proteome</keyword>
<feature type="region of interest" description="Disordered" evidence="1">
    <location>
        <begin position="1"/>
        <end position="41"/>
    </location>
</feature>
<gene>
    <name evidence="2" type="ORF">DM01DRAFT_1375729</name>
</gene>
<name>A0A1X2GCZ4_9FUNG</name>
<proteinExistence type="predicted"/>
<reference evidence="2 3" key="1">
    <citation type="submission" date="2016-07" db="EMBL/GenBank/DDBJ databases">
        <title>Pervasive Adenine N6-methylation of Active Genes in Fungi.</title>
        <authorList>
            <consortium name="DOE Joint Genome Institute"/>
            <person name="Mondo S.J."/>
            <person name="Dannebaum R.O."/>
            <person name="Kuo R.C."/>
            <person name="Labutti K."/>
            <person name="Haridas S."/>
            <person name="Kuo A."/>
            <person name="Salamov A."/>
            <person name="Ahrendt S.R."/>
            <person name="Lipzen A."/>
            <person name="Sullivan W."/>
            <person name="Andreopoulos W.B."/>
            <person name="Clum A."/>
            <person name="Lindquist E."/>
            <person name="Daum C."/>
            <person name="Ramamoorthy G.K."/>
            <person name="Gryganskyi A."/>
            <person name="Culley D."/>
            <person name="Magnuson J.K."/>
            <person name="James T.Y."/>
            <person name="O'Malley M.A."/>
            <person name="Stajich J.E."/>
            <person name="Spatafora J.W."/>
            <person name="Visel A."/>
            <person name="Grigoriev I.V."/>
        </authorList>
    </citation>
    <scope>NUCLEOTIDE SEQUENCE [LARGE SCALE GENOMIC DNA]</scope>
    <source>
        <strain evidence="2 3">NRRL 3301</strain>
    </source>
</reference>
<organism evidence="2 3">
    <name type="scientific">Hesseltinella vesiculosa</name>
    <dbReference type="NCBI Taxonomy" id="101127"/>
    <lineage>
        <taxon>Eukaryota</taxon>
        <taxon>Fungi</taxon>
        <taxon>Fungi incertae sedis</taxon>
        <taxon>Mucoromycota</taxon>
        <taxon>Mucoromycotina</taxon>
        <taxon>Mucoromycetes</taxon>
        <taxon>Mucorales</taxon>
        <taxon>Cunninghamellaceae</taxon>
        <taxon>Hesseltinella</taxon>
    </lineage>
</organism>
<sequence>MRWGLEQSDKSASKKPAKSMDKQPPPPTVLSPTTRTEEDPCETEIGTVDLEHTVVNLSSYQRPQRQQPKICTGTGTFHFMKKLQRRKKAAKISESEALLAKNAMTFCTTHDDLLARYAKRQEASGAGALLRDMVCR</sequence>
<accession>A0A1X2GCZ4</accession>
<evidence type="ECO:0000313" key="3">
    <source>
        <dbReference type="Proteomes" id="UP000242146"/>
    </source>
</evidence>
<evidence type="ECO:0000256" key="1">
    <source>
        <dbReference type="SAM" id="MobiDB-lite"/>
    </source>
</evidence>
<dbReference type="AlphaFoldDB" id="A0A1X2GCZ4"/>
<dbReference type="EMBL" id="MCGT01000022">
    <property type="protein sequence ID" value="ORX50942.1"/>
    <property type="molecule type" value="Genomic_DNA"/>
</dbReference>
<evidence type="ECO:0000313" key="2">
    <source>
        <dbReference type="EMBL" id="ORX50942.1"/>
    </source>
</evidence>
<protein>
    <submittedName>
        <fullName evidence="2">Uncharacterized protein</fullName>
    </submittedName>
</protein>